<dbReference type="Proteomes" id="UP000184038">
    <property type="component" value="Unassembled WGS sequence"/>
</dbReference>
<keyword evidence="4" id="KW-0732">Signal</keyword>
<dbReference type="GO" id="GO:0016139">
    <property type="term" value="P:glycoside catabolic process"/>
    <property type="evidence" value="ECO:0007669"/>
    <property type="project" value="TreeGrafter"/>
</dbReference>
<dbReference type="FunFam" id="3.20.20.80:FF:000158">
    <property type="entry name" value="Exported alpha-L-fucosidase"/>
    <property type="match status" value="1"/>
</dbReference>
<dbReference type="Pfam" id="PF16757">
    <property type="entry name" value="Fucosidase_C"/>
    <property type="match status" value="1"/>
</dbReference>
<feature type="domain" description="Glycoside hydrolase family 29 N-terminal" evidence="7">
    <location>
        <begin position="9"/>
        <end position="369"/>
    </location>
</feature>
<keyword evidence="6" id="KW-0326">Glycosidase</keyword>
<dbReference type="SMART" id="SM00812">
    <property type="entry name" value="Alpha_L_fucos"/>
    <property type="match status" value="1"/>
</dbReference>
<dbReference type="EMBL" id="FRCP01000018">
    <property type="protein sequence ID" value="SHM83166.1"/>
    <property type="molecule type" value="Genomic_DNA"/>
</dbReference>
<dbReference type="InterPro" id="IPR031919">
    <property type="entry name" value="Fucosidase_C"/>
</dbReference>
<feature type="domain" description="Alpha-L-fucosidase C-terminal" evidence="8">
    <location>
        <begin position="400"/>
        <end position="475"/>
    </location>
</feature>
<keyword evidence="5" id="KW-0378">Hydrolase</keyword>
<name>A0A1M7LXX0_9FIRM</name>
<comment type="function">
    <text evidence="1">Alpha-L-fucosidase is responsible for hydrolyzing the alpha-1,6-linked fucose joined to the reducing-end N-acetylglucosamine of the carbohydrate moieties of glycoproteins.</text>
</comment>
<dbReference type="GO" id="GO:0004560">
    <property type="term" value="F:alpha-L-fucosidase activity"/>
    <property type="evidence" value="ECO:0007669"/>
    <property type="project" value="InterPro"/>
</dbReference>
<dbReference type="PANTHER" id="PTHR10030">
    <property type="entry name" value="ALPHA-L-FUCOSIDASE"/>
    <property type="match status" value="1"/>
</dbReference>
<dbReference type="AlphaFoldDB" id="A0A1M7LXX0"/>
<evidence type="ECO:0000256" key="5">
    <source>
        <dbReference type="ARBA" id="ARBA00022801"/>
    </source>
</evidence>
<dbReference type="InterPro" id="IPR017853">
    <property type="entry name" value="GH"/>
</dbReference>
<evidence type="ECO:0000256" key="2">
    <source>
        <dbReference type="ARBA" id="ARBA00007951"/>
    </source>
</evidence>
<dbReference type="InterPro" id="IPR000933">
    <property type="entry name" value="Glyco_hydro_29"/>
</dbReference>
<dbReference type="GO" id="GO:0005764">
    <property type="term" value="C:lysosome"/>
    <property type="evidence" value="ECO:0007669"/>
    <property type="project" value="TreeGrafter"/>
</dbReference>
<dbReference type="RefSeq" id="WP_073289698.1">
    <property type="nucleotide sequence ID" value="NZ_FRCP01000018.1"/>
</dbReference>
<proteinExistence type="inferred from homology"/>
<keyword evidence="10" id="KW-1185">Reference proteome</keyword>
<reference evidence="9 10" key="1">
    <citation type="submission" date="2016-11" db="EMBL/GenBank/DDBJ databases">
        <authorList>
            <person name="Jaros S."/>
            <person name="Januszkiewicz K."/>
            <person name="Wedrychowicz H."/>
        </authorList>
    </citation>
    <scope>NUCLEOTIDE SEQUENCE [LARGE SCALE GENOMIC DNA]</scope>
    <source>
        <strain evidence="9 10">DSM 15930</strain>
    </source>
</reference>
<dbReference type="EC" id="3.2.1.51" evidence="3"/>
<evidence type="ECO:0000256" key="3">
    <source>
        <dbReference type="ARBA" id="ARBA00012662"/>
    </source>
</evidence>
<evidence type="ECO:0000259" key="7">
    <source>
        <dbReference type="Pfam" id="PF01120"/>
    </source>
</evidence>
<dbReference type="PRINTS" id="PR00741">
    <property type="entry name" value="GLHYDRLASE29"/>
</dbReference>
<dbReference type="Gene3D" id="3.20.20.80">
    <property type="entry name" value="Glycosidases"/>
    <property type="match status" value="1"/>
</dbReference>
<accession>A0A1M7LXX0</accession>
<dbReference type="OrthoDB" id="107551at2"/>
<dbReference type="InterPro" id="IPR013780">
    <property type="entry name" value="Glyco_hydro_b"/>
</dbReference>
<evidence type="ECO:0000259" key="8">
    <source>
        <dbReference type="Pfam" id="PF16757"/>
    </source>
</evidence>
<sequence>MEEQLKKIDEVIAKGRFKENWDTLMDFEVPTWFKKAKFGIFIHWGLYSVPANSNEWYSRNMYIKGMPAYEHHVKTYGPQNEFGYKDFIPMFKAEKFDPDEWAKIFKDAGAKYIFPVAEHHDGFQMYKSEISHYNSYEMGPKRDILGELKESFEKEGLTFCTSSHRAEHWFFMGHGKEFDSDIKDPMVRGDFYWPAMPEPDNQDLFSTPYPTKEFLDDWLIRTCEIIDNYKPKVLYFDWWIQHESFKPYLRKLAAYYYNRGEEWDEEVAITYKHDAFMFGSGIVEIERGKFADQKPYYWQTDTAVARNTWCYTEENDYKSSREIITDLVDVVSKNGNMLLNIGPKADGTIPEGDAKILREVGSWLKVNGEAIYESKVWRKAGEGPTREEEGQFQDANVTEFTKEDIRFTVKGGALYATFLNYPDDGEVIIHSLAEAKDQNKPEFHGIIRNVEVLGFDEKPEWSVDENGLSIKTTNVHSEYPVVVKIILD</sequence>
<dbReference type="Gene3D" id="2.60.40.1180">
    <property type="entry name" value="Golgi alpha-mannosidase II"/>
    <property type="match status" value="1"/>
</dbReference>
<evidence type="ECO:0000313" key="10">
    <source>
        <dbReference type="Proteomes" id="UP000184038"/>
    </source>
</evidence>
<dbReference type="STRING" id="1120996.SAMN02746066_03504"/>
<dbReference type="SUPFAM" id="SSF51445">
    <property type="entry name" value="(Trans)glycosidases"/>
    <property type="match status" value="1"/>
</dbReference>
<dbReference type="InterPro" id="IPR016286">
    <property type="entry name" value="FUC_metazoa-typ"/>
</dbReference>
<dbReference type="GO" id="GO:0006004">
    <property type="term" value="P:fucose metabolic process"/>
    <property type="evidence" value="ECO:0007669"/>
    <property type="project" value="InterPro"/>
</dbReference>
<protein>
    <recommendedName>
        <fullName evidence="3">alpha-L-fucosidase</fullName>
        <ecNumber evidence="3">3.2.1.51</ecNumber>
    </recommendedName>
</protein>
<evidence type="ECO:0000256" key="6">
    <source>
        <dbReference type="ARBA" id="ARBA00023295"/>
    </source>
</evidence>
<organism evidence="9 10">
    <name type="scientific">Anaerosporobacter mobilis DSM 15930</name>
    <dbReference type="NCBI Taxonomy" id="1120996"/>
    <lineage>
        <taxon>Bacteria</taxon>
        <taxon>Bacillati</taxon>
        <taxon>Bacillota</taxon>
        <taxon>Clostridia</taxon>
        <taxon>Lachnospirales</taxon>
        <taxon>Lachnospiraceae</taxon>
        <taxon>Anaerosporobacter</taxon>
    </lineage>
</organism>
<evidence type="ECO:0000256" key="4">
    <source>
        <dbReference type="ARBA" id="ARBA00022729"/>
    </source>
</evidence>
<dbReference type="InterPro" id="IPR057739">
    <property type="entry name" value="Glyco_hydro_29_N"/>
</dbReference>
<comment type="similarity">
    <text evidence="2">Belongs to the glycosyl hydrolase 29 family.</text>
</comment>
<dbReference type="PANTHER" id="PTHR10030:SF37">
    <property type="entry name" value="ALPHA-L-FUCOSIDASE-RELATED"/>
    <property type="match status" value="1"/>
</dbReference>
<dbReference type="PIRSF" id="PIRSF001092">
    <property type="entry name" value="Alpha-L-fucosidase"/>
    <property type="match status" value="1"/>
</dbReference>
<evidence type="ECO:0000256" key="1">
    <source>
        <dbReference type="ARBA" id="ARBA00004071"/>
    </source>
</evidence>
<dbReference type="Pfam" id="PF01120">
    <property type="entry name" value="Alpha_L_fucos"/>
    <property type="match status" value="1"/>
</dbReference>
<gene>
    <name evidence="9" type="ORF">SAMN02746066_03504</name>
</gene>
<evidence type="ECO:0000313" key="9">
    <source>
        <dbReference type="EMBL" id="SHM83166.1"/>
    </source>
</evidence>